<evidence type="ECO:0000313" key="3">
    <source>
        <dbReference type="Proteomes" id="UP000789405"/>
    </source>
</evidence>
<dbReference type="EMBL" id="CAJVPY010000647">
    <property type="protein sequence ID" value="CAG8485326.1"/>
    <property type="molecule type" value="Genomic_DNA"/>
</dbReference>
<dbReference type="Proteomes" id="UP000789405">
    <property type="component" value="Unassembled WGS sequence"/>
</dbReference>
<evidence type="ECO:0000313" key="2">
    <source>
        <dbReference type="EMBL" id="CAG8485326.1"/>
    </source>
</evidence>
<keyword evidence="1" id="KW-0812">Transmembrane</keyword>
<comment type="caution">
    <text evidence="2">The sequence shown here is derived from an EMBL/GenBank/DDBJ whole genome shotgun (WGS) entry which is preliminary data.</text>
</comment>
<protein>
    <submittedName>
        <fullName evidence="2">27611_t:CDS:1</fullName>
    </submittedName>
</protein>
<name>A0A9N8WH04_9GLOM</name>
<organism evidence="2 3">
    <name type="scientific">Dentiscutata erythropus</name>
    <dbReference type="NCBI Taxonomy" id="1348616"/>
    <lineage>
        <taxon>Eukaryota</taxon>
        <taxon>Fungi</taxon>
        <taxon>Fungi incertae sedis</taxon>
        <taxon>Mucoromycota</taxon>
        <taxon>Glomeromycotina</taxon>
        <taxon>Glomeromycetes</taxon>
        <taxon>Diversisporales</taxon>
        <taxon>Gigasporaceae</taxon>
        <taxon>Dentiscutata</taxon>
    </lineage>
</organism>
<dbReference type="OrthoDB" id="2420368at2759"/>
<gene>
    <name evidence="2" type="ORF">DERYTH_LOCUS2136</name>
</gene>
<reference evidence="2" key="1">
    <citation type="submission" date="2021-06" db="EMBL/GenBank/DDBJ databases">
        <authorList>
            <person name="Kallberg Y."/>
            <person name="Tangrot J."/>
            <person name="Rosling A."/>
        </authorList>
    </citation>
    <scope>NUCLEOTIDE SEQUENCE</scope>
    <source>
        <strain evidence="2">MA453B</strain>
    </source>
</reference>
<proteinExistence type="predicted"/>
<evidence type="ECO:0000256" key="1">
    <source>
        <dbReference type="SAM" id="Phobius"/>
    </source>
</evidence>
<dbReference type="AlphaFoldDB" id="A0A9N8WH04"/>
<keyword evidence="1" id="KW-0472">Membrane</keyword>
<keyword evidence="3" id="KW-1185">Reference proteome</keyword>
<sequence length="158" mass="18174">MRLSQSPTSYEVSNGSDSVFNMTGEEPNNLFSNFFSAIITVYNWDSVSLDTWGFWPLIIMSVIGNVIFVIILQNVIISFMSAAFEDADKDGKHAVIFNQSKLIYDYAFKENSIFFSGQTDLDSKLKDKLRVKYICFYNELAITESWREKSLKWESIPI</sequence>
<keyword evidence="1" id="KW-1133">Transmembrane helix</keyword>
<accession>A0A9N8WH04</accession>
<feature type="transmembrane region" description="Helical" evidence="1">
    <location>
        <begin position="52"/>
        <end position="72"/>
    </location>
</feature>